<accession>A0A6C0LRJ0</accession>
<evidence type="ECO:0000256" key="1">
    <source>
        <dbReference type="SAM" id="MobiDB-lite"/>
    </source>
</evidence>
<sequence length="122" mass="13842">MAYRPMIPGECDTCYLEDAARFAAMPKSLKPQVLAELRAKNAKTAANINAYRKRIVAEEAARLKEIANLKAQEETMRAPSRAVPANYLNVPFASQNLTNAFKDMSRKNRRSARKSKKNTRRR</sequence>
<dbReference type="EMBL" id="MN740533">
    <property type="protein sequence ID" value="QHU31872.1"/>
    <property type="molecule type" value="Genomic_DNA"/>
</dbReference>
<organism evidence="2">
    <name type="scientific">viral metagenome</name>
    <dbReference type="NCBI Taxonomy" id="1070528"/>
    <lineage>
        <taxon>unclassified sequences</taxon>
        <taxon>metagenomes</taxon>
        <taxon>organismal metagenomes</taxon>
    </lineage>
</organism>
<dbReference type="AlphaFoldDB" id="A0A6C0LRJ0"/>
<protein>
    <submittedName>
        <fullName evidence="2">Uncharacterized protein</fullName>
    </submittedName>
</protein>
<reference evidence="2" key="1">
    <citation type="journal article" date="2020" name="Nature">
        <title>Giant virus diversity and host interactions through global metagenomics.</title>
        <authorList>
            <person name="Schulz F."/>
            <person name="Roux S."/>
            <person name="Paez-Espino D."/>
            <person name="Jungbluth S."/>
            <person name="Walsh D.A."/>
            <person name="Denef V.J."/>
            <person name="McMahon K.D."/>
            <person name="Konstantinidis K.T."/>
            <person name="Eloe-Fadrosh E.A."/>
            <person name="Kyrpides N.C."/>
            <person name="Woyke T."/>
        </authorList>
    </citation>
    <scope>NUCLEOTIDE SEQUENCE</scope>
    <source>
        <strain evidence="2">GVMAG-M-3300027963-41</strain>
    </source>
</reference>
<feature type="region of interest" description="Disordered" evidence="1">
    <location>
        <begin position="99"/>
        <end position="122"/>
    </location>
</feature>
<proteinExistence type="predicted"/>
<evidence type="ECO:0000313" key="2">
    <source>
        <dbReference type="EMBL" id="QHU31872.1"/>
    </source>
</evidence>
<feature type="compositionally biased region" description="Basic residues" evidence="1">
    <location>
        <begin position="107"/>
        <end position="122"/>
    </location>
</feature>
<name>A0A6C0LRJ0_9ZZZZ</name>